<dbReference type="GO" id="GO:0016477">
    <property type="term" value="P:cell migration"/>
    <property type="evidence" value="ECO:0007669"/>
    <property type="project" value="TreeGrafter"/>
</dbReference>
<evidence type="ECO:0000259" key="10">
    <source>
        <dbReference type="PROSITE" id="PS50195"/>
    </source>
</evidence>
<dbReference type="InterPro" id="IPR036940">
    <property type="entry name" value="PI3/4_kinase_cat_sf"/>
</dbReference>
<dbReference type="GO" id="GO:0005524">
    <property type="term" value="F:ATP binding"/>
    <property type="evidence" value="ECO:0007669"/>
    <property type="project" value="UniProtKB-KW"/>
</dbReference>
<dbReference type="KEGG" id="muo:115478018"/>
<evidence type="ECO:0000256" key="4">
    <source>
        <dbReference type="ARBA" id="ARBA00022777"/>
    </source>
</evidence>
<dbReference type="Gene3D" id="1.10.1070.11">
    <property type="entry name" value="Phosphatidylinositol 3-/4-kinase, catalytic domain"/>
    <property type="match status" value="1"/>
</dbReference>
<dbReference type="GeneID" id="115478018"/>
<dbReference type="InterPro" id="IPR016024">
    <property type="entry name" value="ARM-type_fold"/>
</dbReference>
<dbReference type="InterPro" id="IPR035892">
    <property type="entry name" value="C2_domain_sf"/>
</dbReference>
<evidence type="ECO:0000313" key="15">
    <source>
        <dbReference type="RefSeq" id="XP_030071073.1"/>
    </source>
</evidence>
<dbReference type="PROSITE" id="PS00916">
    <property type="entry name" value="PI3_4_KINASE_2"/>
    <property type="match status" value="1"/>
</dbReference>
<evidence type="ECO:0000256" key="2">
    <source>
        <dbReference type="ARBA" id="ARBA00022679"/>
    </source>
</evidence>
<accession>A0A6P7Z1F0</accession>
<dbReference type="InterPro" id="IPR036871">
    <property type="entry name" value="PX_dom_sf"/>
</dbReference>
<feature type="domain" description="C2" evidence="9">
    <location>
        <begin position="1387"/>
        <end position="1504"/>
    </location>
</feature>
<dbReference type="FunFam" id="1.10.1070.11:FF:000013">
    <property type="entry name" value="Phosphatidylinositol 4-phosphate 3-kinase C2 domain-containing subunit gamma"/>
    <property type="match status" value="1"/>
</dbReference>
<dbReference type="GO" id="GO:0035091">
    <property type="term" value="F:phosphatidylinositol binding"/>
    <property type="evidence" value="ECO:0007669"/>
    <property type="project" value="InterPro"/>
</dbReference>
<comment type="catalytic activity">
    <reaction evidence="7">
        <text>a 1,2-diacyl-sn-glycero-3-phospho-(1D-myo-inositol) + ATP = a 1,2-diacyl-sn-glycero-3-phospho-(1D-myo-inositol-3-phosphate) + ADP + H(+)</text>
        <dbReference type="Rhea" id="RHEA:12709"/>
        <dbReference type="ChEBI" id="CHEBI:15378"/>
        <dbReference type="ChEBI" id="CHEBI:30616"/>
        <dbReference type="ChEBI" id="CHEBI:57880"/>
        <dbReference type="ChEBI" id="CHEBI:58088"/>
        <dbReference type="ChEBI" id="CHEBI:456216"/>
        <dbReference type="EC" id="2.7.1.137"/>
    </reaction>
    <physiologicalReaction direction="left-to-right" evidence="7">
        <dbReference type="Rhea" id="RHEA:12710"/>
    </physiologicalReaction>
</comment>
<protein>
    <submittedName>
        <fullName evidence="15">Phosphatidylinositol 4-phosphate 3-kinase C2 domain-containing subunit gamma</fullName>
    </submittedName>
</protein>
<dbReference type="Pfam" id="PF00794">
    <property type="entry name" value="PI3K_rbd"/>
    <property type="match status" value="1"/>
</dbReference>
<dbReference type="SMART" id="SM00312">
    <property type="entry name" value="PX"/>
    <property type="match status" value="1"/>
</dbReference>
<dbReference type="SUPFAM" id="SSF64268">
    <property type="entry name" value="PX domain"/>
    <property type="match status" value="1"/>
</dbReference>
<dbReference type="Pfam" id="PF00454">
    <property type="entry name" value="PI3_PI4_kinase"/>
    <property type="match status" value="1"/>
</dbReference>
<keyword evidence="14" id="KW-1185">Reference proteome</keyword>
<dbReference type="PROSITE" id="PS50195">
    <property type="entry name" value="PX"/>
    <property type="match status" value="1"/>
</dbReference>
<keyword evidence="3" id="KW-0547">Nucleotide-binding</keyword>
<dbReference type="InterPro" id="IPR000008">
    <property type="entry name" value="C2_dom"/>
</dbReference>
<dbReference type="InterPro" id="IPR042236">
    <property type="entry name" value="PI3K_accessory_sf"/>
</dbReference>
<dbReference type="InterPro" id="IPR011009">
    <property type="entry name" value="Kinase-like_dom_sf"/>
</dbReference>
<dbReference type="FunFam" id="3.30.1010.10:FF:000001">
    <property type="entry name" value="Phosphatidylinositol 4-phosphate 3-kinase C2 domain-containing subunit beta"/>
    <property type="match status" value="1"/>
</dbReference>
<dbReference type="GO" id="GO:0035005">
    <property type="term" value="F:1-phosphatidylinositol-4-phosphate 3-kinase activity"/>
    <property type="evidence" value="ECO:0007669"/>
    <property type="project" value="UniProtKB-EC"/>
</dbReference>
<dbReference type="OrthoDB" id="67688at2759"/>
<dbReference type="Proteomes" id="UP000515156">
    <property type="component" value="Chromosome 9"/>
</dbReference>
<dbReference type="Gene3D" id="3.30.1520.10">
    <property type="entry name" value="Phox-like domain"/>
    <property type="match status" value="1"/>
</dbReference>
<keyword evidence="5" id="KW-0067">ATP-binding</keyword>
<keyword evidence="6" id="KW-0443">Lipid metabolism</keyword>
<dbReference type="PROSITE" id="PS00915">
    <property type="entry name" value="PI3_4_KINASE_1"/>
    <property type="match status" value="1"/>
</dbReference>
<dbReference type="Pfam" id="PF00168">
    <property type="entry name" value="C2"/>
    <property type="match status" value="1"/>
</dbReference>
<feature type="domain" description="C2 PI3K-type" evidence="13">
    <location>
        <begin position="544"/>
        <end position="691"/>
    </location>
</feature>
<dbReference type="InterPro" id="IPR001683">
    <property type="entry name" value="PX_dom"/>
</dbReference>
<dbReference type="Pfam" id="PF00792">
    <property type="entry name" value="PI3K_C2"/>
    <property type="match status" value="1"/>
</dbReference>
<dbReference type="GO" id="GO:0043491">
    <property type="term" value="P:phosphatidylinositol 3-kinase/protein kinase B signal transduction"/>
    <property type="evidence" value="ECO:0007669"/>
    <property type="project" value="TreeGrafter"/>
</dbReference>
<dbReference type="InterPro" id="IPR000341">
    <property type="entry name" value="PI3K_Ras-bd_dom"/>
</dbReference>
<feature type="domain" description="PI3K/PI4K catalytic" evidence="11">
    <location>
        <begin position="951"/>
        <end position="1229"/>
    </location>
</feature>
<dbReference type="GO" id="GO:0016303">
    <property type="term" value="F:1-phosphatidylinositol-3-kinase activity"/>
    <property type="evidence" value="ECO:0007669"/>
    <property type="project" value="UniProtKB-EC"/>
</dbReference>
<evidence type="ECO:0000259" key="12">
    <source>
        <dbReference type="PROSITE" id="PS51545"/>
    </source>
</evidence>
<evidence type="ECO:0000313" key="14">
    <source>
        <dbReference type="Proteomes" id="UP000515156"/>
    </source>
</evidence>
<dbReference type="FunCoup" id="A0A6P7Z1F0">
    <property type="interactions" value="116"/>
</dbReference>
<dbReference type="Pfam" id="PF00787">
    <property type="entry name" value="PX"/>
    <property type="match status" value="1"/>
</dbReference>
<dbReference type="SUPFAM" id="SSF48371">
    <property type="entry name" value="ARM repeat"/>
    <property type="match status" value="1"/>
</dbReference>
<keyword evidence="4" id="KW-0418">Kinase</keyword>
<dbReference type="GO" id="GO:0005886">
    <property type="term" value="C:plasma membrane"/>
    <property type="evidence" value="ECO:0007669"/>
    <property type="project" value="TreeGrafter"/>
</dbReference>
<dbReference type="SUPFAM" id="SSF54236">
    <property type="entry name" value="Ubiquitin-like"/>
    <property type="match status" value="1"/>
</dbReference>
<dbReference type="SUPFAM" id="SSF56112">
    <property type="entry name" value="Protein kinase-like (PK-like)"/>
    <property type="match status" value="1"/>
</dbReference>
<keyword evidence="2" id="KW-0808">Transferase</keyword>
<dbReference type="InterPro" id="IPR001263">
    <property type="entry name" value="PI3K_accessory_dom"/>
</dbReference>
<comment type="similarity">
    <text evidence="1">Belongs to the PI3/PI4-kinase family. Type III PI4K subfamily.</text>
</comment>
<dbReference type="InterPro" id="IPR000403">
    <property type="entry name" value="PI3/4_kinase_cat_dom"/>
</dbReference>
<evidence type="ECO:0000259" key="9">
    <source>
        <dbReference type="PROSITE" id="PS50004"/>
    </source>
</evidence>
<evidence type="ECO:0000256" key="1">
    <source>
        <dbReference type="ARBA" id="ARBA00006209"/>
    </source>
</evidence>
<reference evidence="15" key="1">
    <citation type="submission" date="2025-08" db="UniProtKB">
        <authorList>
            <consortium name="RefSeq"/>
        </authorList>
    </citation>
    <scope>IDENTIFICATION</scope>
</reference>
<evidence type="ECO:0000256" key="7">
    <source>
        <dbReference type="ARBA" id="ARBA00023985"/>
    </source>
</evidence>
<dbReference type="InParanoid" id="A0A6P7Z1F0"/>
<dbReference type="PANTHER" id="PTHR10048:SF29">
    <property type="entry name" value="PHOSPHATIDYLINOSITOL 3-KINASE C2 DOMAIN-CONTAINING SUBUNIT GAMMA"/>
    <property type="match status" value="1"/>
</dbReference>
<sequence length="1504" mass="171669">MASFWNIPLPDDGTRQSNLVPSSLSTRLWQTPFAVDEVSSGAAGDILFNSSGFTSDGHVPLGFDQLAQEEDRWIPFYSPLCPYQPEQDSYHELHNFNWNMKEYSGELRQPQDFQEPPWSWQQNTEGPSIGFESFVLPDCRNNNVAHPLSMYSEATDNYGANRRYSYPTSYTNTTDRNWRNESENRTLDIGFEGSAHLYQPANVETWQDAKQREDLAFHGNSGESYLNILRSVTDGPSRPGSYAMTSTRCETPDWCLGVIEIKPNSDERPTSFCDSVNKWRKRYPASDTKSNSGMVWNVATTFPKQLLSNSVFKGHVLTHATSQPISFTTAATCLVQDFIMDILRRTNEYPPQEEHFLSICGSDEFLQNDHLLGSHESLQKTTSDIFLRLHKKTTLWTCLARTQEDDQKLFCPNALMQYTHIWKVPREKLSAAISKYNCQAGHLLQSMHGMNDLLESIRAICYLLCSVETKAITEALGKLRMALMMNEQRMYQYSGSPMKVSAETAMMDLSSAISHLIFIYCTSFHEDLRPVKLLPNLSYTEAGLESHFSFTLCAVHNTPSDWMKRFTIISVSCSLIYAGKKICQTENKKNEPVKKSFFYFIHWNEKISFPLPSKSLPYETMLLIKFRSTDNTSGGAQTLGWTCLPLYSKQNFVHGTLLLGMAMNSEPPAIITPGVFDPNLPTGVTLQIDFPRTEQAFLQPEPAQNRNYTEAPTVESMKHIAKLSQKHSLSLLPEAEKRFLWVYRSHCSHKNCFLPLVLGSAPSWDPNTVSEMHEVMKDWVFSSPLEALGLLTSGFSDQVVREAAVQQIEKLSNDELLEFLPQLVQALKFEWHLESLLVKLLLMRSQQNIRVMHRLYWLLKAAINEPHFKSWYRKLLAGLQFCAGRALNSELSKETQLVQILENVAVKVRAAHDSKRQGVLKTELSQLERFFQEENTCRLPLDPAVLVQGINREACTYFTSNASPVKVSFVNADPLGKPVNVIFKIGDDLRQDMLVLQIIRVMDKMWLQEGLDLHMIIYSSVCTGKDQGLVHMVPDAITLAKIHRQSGIIGPLKENTILKWFRRHHPSQVSYQKAVNNFFYSCAGWCIVTFILGVCDRHNDNIMLTNTGHMFHIDFGKFLGHAQKLGPIKRDRAPFVFTSEMEYFITEGGKNPGRFQEFVELCCQAYNIIRKHSYLLLNLLELMMQAGLPELRGVQDLRYMHNNLRPQDSDLQAISYFTRKIKESLECVPVKLNNMIHILAQMITSSSTKFASKPESRDVTPITDRSIIRATVLGFSRKQESVYLIEVVKSDRTVILTEKTYSQFLKLHSQLQKQLHVPPLPHHDHFSHIHWDHRRMQDLNLYLEKIFNGSSELAHNEQVLSFFLDEPKRGNPGDQFYMDPGLKFTGKEPGIQLYVSYEKPRLKVLLKHLKNIHLPDGSAPSAHIEICVLPDPDQTSQKKTKMVPKSTDPTFNELVEYDNVISLQGHVLKLIVKSRGTFVGAINIQLGQIQLNEDIWYPLGNCII</sequence>
<dbReference type="InterPro" id="IPR018936">
    <property type="entry name" value="PI3/4_kinase_CS"/>
</dbReference>
<evidence type="ECO:0000259" key="13">
    <source>
        <dbReference type="PROSITE" id="PS51547"/>
    </source>
</evidence>
<dbReference type="SMART" id="SM00145">
    <property type="entry name" value="PI3Ka"/>
    <property type="match status" value="1"/>
</dbReference>
<dbReference type="GO" id="GO:0005737">
    <property type="term" value="C:cytoplasm"/>
    <property type="evidence" value="ECO:0007669"/>
    <property type="project" value="TreeGrafter"/>
</dbReference>
<feature type="domain" description="PIK helical" evidence="12">
    <location>
        <begin position="706"/>
        <end position="882"/>
    </location>
</feature>
<evidence type="ECO:0000256" key="3">
    <source>
        <dbReference type="ARBA" id="ARBA00022741"/>
    </source>
</evidence>
<dbReference type="GO" id="GO:0048015">
    <property type="term" value="P:phosphatidylinositol-mediated signaling"/>
    <property type="evidence" value="ECO:0007669"/>
    <property type="project" value="TreeGrafter"/>
</dbReference>
<dbReference type="SUPFAM" id="SSF49562">
    <property type="entry name" value="C2 domain (Calcium/lipid-binding domain, CaLB)"/>
    <property type="match status" value="2"/>
</dbReference>
<dbReference type="CDD" id="cd04012">
    <property type="entry name" value="C2A_PI3K_class_II"/>
    <property type="match status" value="1"/>
</dbReference>
<evidence type="ECO:0000256" key="6">
    <source>
        <dbReference type="ARBA" id="ARBA00023098"/>
    </source>
</evidence>
<comment type="catalytic activity">
    <reaction evidence="8">
        <text>a 1,2-diacyl-sn-glycero-3-phospho-(1D-myo-inositol 4-phosphate) + ATP = a 1,2-diacyl-sn-glycero-3-phospho-(1D-myo-inositol-3,4-bisphosphate) + ADP + H(+)</text>
        <dbReference type="Rhea" id="RHEA:18373"/>
        <dbReference type="ChEBI" id="CHEBI:15378"/>
        <dbReference type="ChEBI" id="CHEBI:30616"/>
        <dbReference type="ChEBI" id="CHEBI:57658"/>
        <dbReference type="ChEBI" id="CHEBI:58178"/>
        <dbReference type="ChEBI" id="CHEBI:456216"/>
        <dbReference type="EC" id="2.7.1.154"/>
    </reaction>
    <physiologicalReaction direction="left-to-right" evidence="8">
        <dbReference type="Rhea" id="RHEA:18374"/>
    </physiologicalReaction>
</comment>
<name>A0A6P7Z1F0_9AMPH</name>
<dbReference type="Gene3D" id="1.25.40.70">
    <property type="entry name" value="Phosphatidylinositol 3-kinase, accessory domain (PIK)"/>
    <property type="match status" value="1"/>
</dbReference>
<dbReference type="CTD" id="5288"/>
<dbReference type="Gene3D" id="3.30.1010.10">
    <property type="entry name" value="Phosphatidylinositol 3-kinase Catalytic Subunit, Chain A, domain 4"/>
    <property type="match status" value="1"/>
</dbReference>
<dbReference type="PANTHER" id="PTHR10048">
    <property type="entry name" value="PHOSPHATIDYLINOSITOL KINASE"/>
    <property type="match status" value="1"/>
</dbReference>
<dbReference type="PROSITE" id="PS51547">
    <property type="entry name" value="C2_PI3K"/>
    <property type="match status" value="1"/>
</dbReference>
<dbReference type="Pfam" id="PF00613">
    <property type="entry name" value="PI3Ka"/>
    <property type="match status" value="1"/>
</dbReference>
<evidence type="ECO:0000256" key="8">
    <source>
        <dbReference type="ARBA" id="ARBA00029297"/>
    </source>
</evidence>
<evidence type="ECO:0000256" key="5">
    <source>
        <dbReference type="ARBA" id="ARBA00022840"/>
    </source>
</evidence>
<proteinExistence type="inferred from homology"/>
<dbReference type="InterPro" id="IPR015433">
    <property type="entry name" value="PI3/4_kinase"/>
</dbReference>
<dbReference type="PROSITE" id="PS51545">
    <property type="entry name" value="PIK_HELICAL"/>
    <property type="match status" value="1"/>
</dbReference>
<dbReference type="SMART" id="SM00146">
    <property type="entry name" value="PI3Kc"/>
    <property type="match status" value="1"/>
</dbReference>
<dbReference type="InterPro" id="IPR002420">
    <property type="entry name" value="PI3K-type_C2_dom"/>
</dbReference>
<dbReference type="InterPro" id="IPR029071">
    <property type="entry name" value="Ubiquitin-like_domsf"/>
</dbReference>
<dbReference type="SMART" id="SM00239">
    <property type="entry name" value="C2"/>
    <property type="match status" value="1"/>
</dbReference>
<dbReference type="GO" id="GO:0005942">
    <property type="term" value="C:phosphatidylinositol 3-kinase complex"/>
    <property type="evidence" value="ECO:0007669"/>
    <property type="project" value="TreeGrafter"/>
</dbReference>
<dbReference type="PROSITE" id="PS50004">
    <property type="entry name" value="C2"/>
    <property type="match status" value="1"/>
</dbReference>
<evidence type="ECO:0000259" key="11">
    <source>
        <dbReference type="PROSITE" id="PS50290"/>
    </source>
</evidence>
<gene>
    <name evidence="15" type="primary">PIK3C2G</name>
</gene>
<dbReference type="Gene3D" id="2.60.40.150">
    <property type="entry name" value="C2 domain"/>
    <property type="match status" value="2"/>
</dbReference>
<feature type="domain" description="PX" evidence="10">
    <location>
        <begin position="1261"/>
        <end position="1370"/>
    </location>
</feature>
<dbReference type="RefSeq" id="XP_030071073.1">
    <property type="nucleotide sequence ID" value="XM_030215213.1"/>
</dbReference>
<organism evidence="14 15">
    <name type="scientific">Microcaecilia unicolor</name>
    <dbReference type="NCBI Taxonomy" id="1415580"/>
    <lineage>
        <taxon>Eukaryota</taxon>
        <taxon>Metazoa</taxon>
        <taxon>Chordata</taxon>
        <taxon>Craniata</taxon>
        <taxon>Vertebrata</taxon>
        <taxon>Euteleostomi</taxon>
        <taxon>Amphibia</taxon>
        <taxon>Gymnophiona</taxon>
        <taxon>Siphonopidae</taxon>
        <taxon>Microcaecilia</taxon>
    </lineage>
</organism>
<dbReference type="PROSITE" id="PS50290">
    <property type="entry name" value="PI3_4_KINASE_3"/>
    <property type="match status" value="1"/>
</dbReference>